<dbReference type="InterPro" id="IPR036249">
    <property type="entry name" value="Thioredoxin-like_sf"/>
</dbReference>
<evidence type="ECO:0000256" key="5">
    <source>
        <dbReference type="SAM" id="SignalP"/>
    </source>
</evidence>
<dbReference type="PANTHER" id="PTHR42852">
    <property type="entry name" value="THIOL:DISULFIDE INTERCHANGE PROTEIN DSBE"/>
    <property type="match status" value="1"/>
</dbReference>
<keyword evidence="8" id="KW-1185">Reference proteome</keyword>
<feature type="signal peptide" evidence="5">
    <location>
        <begin position="1"/>
        <end position="22"/>
    </location>
</feature>
<accession>A0A6H0KI32</accession>
<dbReference type="EMBL" id="CP050831">
    <property type="protein sequence ID" value="QIU92945.1"/>
    <property type="molecule type" value="Genomic_DNA"/>
</dbReference>
<evidence type="ECO:0000259" key="6">
    <source>
        <dbReference type="PROSITE" id="PS51352"/>
    </source>
</evidence>
<dbReference type="PROSITE" id="PS51352">
    <property type="entry name" value="THIOREDOXIN_2"/>
    <property type="match status" value="1"/>
</dbReference>
<feature type="chain" id="PRO_5026130977" evidence="5">
    <location>
        <begin position="23"/>
        <end position="448"/>
    </location>
</feature>
<sequence length="448" mass="50551">MYKITSMMVLGLALSAFTTAEAAKLTFKITNPNETAKVVLTFAQSNEQKEIAIDAAGNGSIEITDFAPQYVTMQYTRGRRTLYLDPKQDLTLSFNSDDMWKNVTFAGEGAAINTYLGSGQLNSLGMPDMKMQEDAILHRGDSLYAANCQVLESAQLPAGFTALEKVRLQYYTYYYLPLYASYHSYYGKDEDYTPSETFYKKLKALTPIDAKLLALREYKAYLPGAVTALSLEGKTNDSKVIEQRVHYVDSEIKDAEVAEFLMNEFVYGYVENSGLDDADSLIAMFRKHVKDAQSIEKFNTLCGKWEKLRSGNPSVSFSYTDIDGKTVSMADLKGKYIYIDVWATWCGPCRGELPSLKELEEKYAGKYIYFVSMSCDKNKKAWENMVKKDELKGIQLHMGTDRSFMDAYLINGIPRFILLDREGKIISANMTRPSDSRTAKKFDELLGL</sequence>
<evidence type="ECO:0000256" key="4">
    <source>
        <dbReference type="ARBA" id="ARBA00023284"/>
    </source>
</evidence>
<comment type="subcellular location">
    <subcellularLocation>
        <location evidence="1">Cell envelope</location>
    </subcellularLocation>
</comment>
<dbReference type="PANTHER" id="PTHR42852:SF6">
    <property type="entry name" value="THIOL:DISULFIDE INTERCHANGE PROTEIN DSBE"/>
    <property type="match status" value="1"/>
</dbReference>
<reference evidence="7 8" key="1">
    <citation type="submission" date="2020-03" db="EMBL/GenBank/DDBJ databases">
        <title>Genomic analysis of Bacteroides faecium CBA7301.</title>
        <authorList>
            <person name="Kim J."/>
            <person name="Roh S.W."/>
        </authorList>
    </citation>
    <scope>NUCLEOTIDE SEQUENCE [LARGE SCALE GENOMIC DNA]</scope>
    <source>
        <strain evidence="7 8">CBA7301</strain>
    </source>
</reference>
<dbReference type="AlphaFoldDB" id="A0A6H0KI32"/>
<dbReference type="Gene3D" id="3.40.30.10">
    <property type="entry name" value="Glutaredoxin"/>
    <property type="match status" value="1"/>
</dbReference>
<keyword evidence="5" id="KW-0732">Signal</keyword>
<gene>
    <name evidence="7" type="ORF">BacF7301_01720</name>
</gene>
<dbReference type="InterPro" id="IPR050553">
    <property type="entry name" value="Thioredoxin_ResA/DsbE_sf"/>
</dbReference>
<protein>
    <submittedName>
        <fullName evidence="7">TlpA family protein disulfide reductase</fullName>
    </submittedName>
</protein>
<evidence type="ECO:0000256" key="2">
    <source>
        <dbReference type="ARBA" id="ARBA00022748"/>
    </source>
</evidence>
<dbReference type="SUPFAM" id="SSF52833">
    <property type="entry name" value="Thioredoxin-like"/>
    <property type="match status" value="1"/>
</dbReference>
<dbReference type="Pfam" id="PF08534">
    <property type="entry name" value="Redoxin"/>
    <property type="match status" value="1"/>
</dbReference>
<dbReference type="InterPro" id="IPR013766">
    <property type="entry name" value="Thioredoxin_domain"/>
</dbReference>
<keyword evidence="4" id="KW-0676">Redox-active center</keyword>
<dbReference type="InterPro" id="IPR013740">
    <property type="entry name" value="Redoxin"/>
</dbReference>
<evidence type="ECO:0000256" key="1">
    <source>
        <dbReference type="ARBA" id="ARBA00004196"/>
    </source>
</evidence>
<proteinExistence type="predicted"/>
<dbReference type="GO" id="GO:0016491">
    <property type="term" value="F:oxidoreductase activity"/>
    <property type="evidence" value="ECO:0007669"/>
    <property type="project" value="InterPro"/>
</dbReference>
<keyword evidence="2" id="KW-0201">Cytochrome c-type biogenesis</keyword>
<organism evidence="7 8">
    <name type="scientific">Bacteroides faecium</name>
    <dbReference type="NCBI Taxonomy" id="2715212"/>
    <lineage>
        <taxon>Bacteria</taxon>
        <taxon>Pseudomonadati</taxon>
        <taxon>Bacteroidota</taxon>
        <taxon>Bacteroidia</taxon>
        <taxon>Bacteroidales</taxon>
        <taxon>Bacteroidaceae</taxon>
        <taxon>Bacteroides</taxon>
    </lineage>
</organism>
<evidence type="ECO:0000256" key="3">
    <source>
        <dbReference type="ARBA" id="ARBA00023157"/>
    </source>
</evidence>
<dbReference type="GO" id="GO:0017004">
    <property type="term" value="P:cytochrome complex assembly"/>
    <property type="evidence" value="ECO:0007669"/>
    <property type="project" value="UniProtKB-KW"/>
</dbReference>
<feature type="domain" description="Thioredoxin" evidence="6">
    <location>
        <begin position="308"/>
        <end position="447"/>
    </location>
</feature>
<name>A0A6H0KI32_9BACE</name>
<dbReference type="RefSeq" id="WP_167959690.1">
    <property type="nucleotide sequence ID" value="NZ_CP050831.1"/>
</dbReference>
<evidence type="ECO:0000313" key="7">
    <source>
        <dbReference type="EMBL" id="QIU92945.1"/>
    </source>
</evidence>
<keyword evidence="3" id="KW-1015">Disulfide bond</keyword>
<dbReference type="GO" id="GO:0030313">
    <property type="term" value="C:cell envelope"/>
    <property type="evidence" value="ECO:0007669"/>
    <property type="project" value="UniProtKB-SubCell"/>
</dbReference>
<evidence type="ECO:0000313" key="8">
    <source>
        <dbReference type="Proteomes" id="UP000501780"/>
    </source>
</evidence>
<dbReference type="KEGG" id="bfc:BacF7301_01720"/>
<dbReference type="Proteomes" id="UP000501780">
    <property type="component" value="Chromosome"/>
</dbReference>
<dbReference type="CDD" id="cd02966">
    <property type="entry name" value="TlpA_like_family"/>
    <property type="match status" value="1"/>
</dbReference>